<gene>
    <name evidence="3" type="ORF">CPY51_05610</name>
</gene>
<sequence length="98" mass="11177">MVLPIIRTDRADEDLINIWAAIAADNPNAADRVLDAIEARWQQLAQHPYSGMVRDDLAPNIRNLVAGQYLTLYRVNDECVEIIRVLHGRRKISRDIVT</sequence>
<organism evidence="3 4">
    <name type="scientific">Rhizobium tubonense</name>
    <dbReference type="NCBI Taxonomy" id="484088"/>
    <lineage>
        <taxon>Bacteria</taxon>
        <taxon>Pseudomonadati</taxon>
        <taxon>Pseudomonadota</taxon>
        <taxon>Alphaproteobacteria</taxon>
        <taxon>Hyphomicrobiales</taxon>
        <taxon>Rhizobiaceae</taxon>
        <taxon>Rhizobium/Agrobacterium group</taxon>
        <taxon>Rhizobium</taxon>
    </lineage>
</organism>
<comment type="caution">
    <text evidence="3">The sequence shown here is derived from an EMBL/GenBank/DDBJ whole genome shotgun (WGS) entry which is preliminary data.</text>
</comment>
<dbReference type="InterPro" id="IPR035093">
    <property type="entry name" value="RelE/ParE_toxin_dom_sf"/>
</dbReference>
<dbReference type="OrthoDB" id="8369899at2"/>
<keyword evidence="2" id="KW-1277">Toxin-antitoxin system</keyword>
<dbReference type="InterPro" id="IPR007712">
    <property type="entry name" value="RelE/ParE_toxin"/>
</dbReference>
<protein>
    <submittedName>
        <fullName evidence="3">Plasmid stabilization protein</fullName>
    </submittedName>
</protein>
<dbReference type="PANTHER" id="PTHR33755">
    <property type="entry name" value="TOXIN PARE1-RELATED"/>
    <property type="match status" value="1"/>
</dbReference>
<evidence type="ECO:0000256" key="1">
    <source>
        <dbReference type="ARBA" id="ARBA00006226"/>
    </source>
</evidence>
<dbReference type="EMBL" id="PCDP01000008">
    <property type="protein sequence ID" value="PZM15881.1"/>
    <property type="molecule type" value="Genomic_DNA"/>
</dbReference>
<evidence type="ECO:0000313" key="3">
    <source>
        <dbReference type="EMBL" id="PZM15881.1"/>
    </source>
</evidence>
<reference evidence="3 4" key="1">
    <citation type="journal article" date="2018" name="Sci. Rep.">
        <title>Rhizobium tumorigenes sp. nov., a novel plant tumorigenic bacterium isolated from cane gall tumors on thornless blackberry.</title>
        <authorList>
            <person name="Kuzmanovi N."/>
            <person name="Smalla K."/>
            <person name="Gronow S."/>
            <person name="PuBawska J."/>
        </authorList>
    </citation>
    <scope>NUCLEOTIDE SEQUENCE [LARGE SCALE GENOMIC DNA]</scope>
    <source>
        <strain evidence="3 4">CCBAU 85046</strain>
    </source>
</reference>
<keyword evidence="4" id="KW-1185">Reference proteome</keyword>
<evidence type="ECO:0000256" key="2">
    <source>
        <dbReference type="ARBA" id="ARBA00022649"/>
    </source>
</evidence>
<accession>A0A2W4CWP4</accession>
<dbReference type="Gene3D" id="3.30.2310.20">
    <property type="entry name" value="RelE-like"/>
    <property type="match status" value="1"/>
</dbReference>
<name>A0A2W4CWP4_9HYPH</name>
<comment type="similarity">
    <text evidence="1">Belongs to the RelE toxin family.</text>
</comment>
<dbReference type="Proteomes" id="UP000248925">
    <property type="component" value="Unassembled WGS sequence"/>
</dbReference>
<dbReference type="InterPro" id="IPR051803">
    <property type="entry name" value="TA_system_RelE-like_toxin"/>
</dbReference>
<proteinExistence type="inferred from homology"/>
<evidence type="ECO:0000313" key="4">
    <source>
        <dbReference type="Proteomes" id="UP000248925"/>
    </source>
</evidence>
<dbReference type="AlphaFoldDB" id="A0A2W4CWP4"/>
<dbReference type="Pfam" id="PF05016">
    <property type="entry name" value="ParE_toxin"/>
    <property type="match status" value="1"/>
</dbReference>